<accession>A0ABD0YHP7</accession>
<reference evidence="1 2" key="1">
    <citation type="submission" date="2024-07" db="EMBL/GenBank/DDBJ databases">
        <title>Chromosome-level genome assembly of the water stick insect Ranatra chinensis (Heteroptera: Nepidae).</title>
        <authorList>
            <person name="Liu X."/>
        </authorList>
    </citation>
    <scope>NUCLEOTIDE SEQUENCE [LARGE SCALE GENOMIC DNA]</scope>
    <source>
        <strain evidence="1">Cailab_2021Rc</strain>
        <tissue evidence="1">Muscle</tissue>
    </source>
</reference>
<evidence type="ECO:0000313" key="1">
    <source>
        <dbReference type="EMBL" id="KAL1115424.1"/>
    </source>
</evidence>
<evidence type="ECO:0000313" key="2">
    <source>
        <dbReference type="Proteomes" id="UP001558652"/>
    </source>
</evidence>
<name>A0ABD0YHP7_9HEMI</name>
<gene>
    <name evidence="1" type="ORF">AAG570_007454</name>
</gene>
<protein>
    <submittedName>
        <fullName evidence="1">Uncharacterized protein</fullName>
    </submittedName>
</protein>
<keyword evidence="2" id="KW-1185">Reference proteome</keyword>
<comment type="caution">
    <text evidence="1">The sequence shown here is derived from an EMBL/GenBank/DDBJ whole genome shotgun (WGS) entry which is preliminary data.</text>
</comment>
<sequence>MASERRNMFHKNKTQETTENVKGFEFFVKDLSDCGVIQVVMKSVVETYRGASRIVRSVLDWKDWILSILDFLAEPHSSIPWTEVRADREVRAAIESLANVLNPLVNKASSYMDWKDWCSSGAWSNRDG</sequence>
<dbReference type="AlphaFoldDB" id="A0ABD0YHP7"/>
<dbReference type="Proteomes" id="UP001558652">
    <property type="component" value="Unassembled WGS sequence"/>
</dbReference>
<proteinExistence type="predicted"/>
<organism evidence="1 2">
    <name type="scientific">Ranatra chinensis</name>
    <dbReference type="NCBI Taxonomy" id="642074"/>
    <lineage>
        <taxon>Eukaryota</taxon>
        <taxon>Metazoa</taxon>
        <taxon>Ecdysozoa</taxon>
        <taxon>Arthropoda</taxon>
        <taxon>Hexapoda</taxon>
        <taxon>Insecta</taxon>
        <taxon>Pterygota</taxon>
        <taxon>Neoptera</taxon>
        <taxon>Paraneoptera</taxon>
        <taxon>Hemiptera</taxon>
        <taxon>Heteroptera</taxon>
        <taxon>Panheteroptera</taxon>
        <taxon>Nepomorpha</taxon>
        <taxon>Nepidae</taxon>
        <taxon>Ranatrinae</taxon>
        <taxon>Ranatra</taxon>
    </lineage>
</organism>
<dbReference type="EMBL" id="JBFDAA010000020">
    <property type="protein sequence ID" value="KAL1115424.1"/>
    <property type="molecule type" value="Genomic_DNA"/>
</dbReference>